<dbReference type="Proteomes" id="UP001165492">
    <property type="component" value="Unassembled WGS sequence"/>
</dbReference>
<keyword evidence="4" id="KW-1185">Reference proteome</keyword>
<dbReference type="SUPFAM" id="SSF103039">
    <property type="entry name" value="CheC-like"/>
    <property type="match status" value="1"/>
</dbReference>
<evidence type="ECO:0000259" key="2">
    <source>
        <dbReference type="Pfam" id="PF13690"/>
    </source>
</evidence>
<organism evidence="3 4">
    <name type="scientific">Pelosinus baikalensis</name>
    <dbReference type="NCBI Taxonomy" id="2892015"/>
    <lineage>
        <taxon>Bacteria</taxon>
        <taxon>Bacillati</taxon>
        <taxon>Bacillota</taxon>
        <taxon>Negativicutes</taxon>
        <taxon>Selenomonadales</taxon>
        <taxon>Sporomusaceae</taxon>
        <taxon>Pelosinus</taxon>
    </lineage>
</organism>
<dbReference type="InterPro" id="IPR028976">
    <property type="entry name" value="CheC-like_sf"/>
</dbReference>
<dbReference type="Gene3D" id="3.40.1550.10">
    <property type="entry name" value="CheC-like"/>
    <property type="match status" value="1"/>
</dbReference>
<dbReference type="RefSeq" id="WP_229533309.1">
    <property type="nucleotide sequence ID" value="NZ_JAJHJB010000001.1"/>
</dbReference>
<accession>A0ABS8HKR4</accession>
<dbReference type="PANTHER" id="PTHR39452:SF1">
    <property type="entry name" value="CHEY-P PHOSPHATASE CHEX"/>
    <property type="match status" value="1"/>
</dbReference>
<feature type="domain" description="Chemotaxis phosphatase CheX-like" evidence="2">
    <location>
        <begin position="42"/>
        <end position="124"/>
    </location>
</feature>
<keyword evidence="1" id="KW-0145">Chemotaxis</keyword>
<sequence length="153" mass="16473">MDAKFINPFLSAFIGVVPKVGFTNIVRGKIFTKEQFVDSLGVSIQVGMSSQSDGNIIFNMTEQTAKTISSVMLRRVTMDTIDEMAESAICELVNMIVSHASTSLNQIGFTVKINPPSFLQGNGKVAVCNSTYIAVEMIVDNCPIEMAIGLNAG</sequence>
<dbReference type="CDD" id="cd17906">
    <property type="entry name" value="CheX"/>
    <property type="match status" value="1"/>
</dbReference>
<protein>
    <submittedName>
        <fullName evidence="3">Chemotaxis protein CheX</fullName>
    </submittedName>
</protein>
<evidence type="ECO:0000313" key="3">
    <source>
        <dbReference type="EMBL" id="MCC5463760.1"/>
    </source>
</evidence>
<dbReference type="PANTHER" id="PTHR39452">
    <property type="entry name" value="CHEY-P PHOSPHATASE CHEX"/>
    <property type="match status" value="1"/>
</dbReference>
<comment type="caution">
    <text evidence="3">The sequence shown here is derived from an EMBL/GenBank/DDBJ whole genome shotgun (WGS) entry which is preliminary data.</text>
</comment>
<evidence type="ECO:0000256" key="1">
    <source>
        <dbReference type="ARBA" id="ARBA00022500"/>
    </source>
</evidence>
<proteinExistence type="predicted"/>
<dbReference type="InterPro" id="IPR038756">
    <property type="entry name" value="CheX-like"/>
</dbReference>
<dbReference type="EMBL" id="JAJHJB010000001">
    <property type="protein sequence ID" value="MCC5463760.1"/>
    <property type="molecule type" value="Genomic_DNA"/>
</dbReference>
<reference evidence="3" key="1">
    <citation type="submission" date="2021-11" db="EMBL/GenBank/DDBJ databases">
        <title>Description of a new species Pelosinus isolated from the bottom sediments of Lake Baikal.</title>
        <authorList>
            <person name="Zakharyuk A."/>
        </authorList>
    </citation>
    <scope>NUCLEOTIDE SEQUENCE</scope>
    <source>
        <strain evidence="3">Bkl1</strain>
    </source>
</reference>
<dbReference type="Pfam" id="PF13690">
    <property type="entry name" value="CheX"/>
    <property type="match status" value="1"/>
</dbReference>
<name>A0ABS8HKR4_9FIRM</name>
<evidence type="ECO:0000313" key="4">
    <source>
        <dbReference type="Proteomes" id="UP001165492"/>
    </source>
</evidence>
<gene>
    <name evidence="3" type="ORF">LMF89_00100</name>
</gene>
<dbReference type="InterPro" id="IPR028051">
    <property type="entry name" value="CheX-like_dom"/>
</dbReference>